<dbReference type="Pfam" id="PF13401">
    <property type="entry name" value="AAA_22"/>
    <property type="match status" value="1"/>
</dbReference>
<name>A0A7X4HGA9_9BURK</name>
<evidence type="ECO:0000259" key="1">
    <source>
        <dbReference type="SMART" id="SM00382"/>
    </source>
</evidence>
<dbReference type="NCBIfam" id="TIGR03015">
    <property type="entry name" value="pepcterm_ATPase"/>
    <property type="match status" value="1"/>
</dbReference>
<evidence type="ECO:0000313" key="2">
    <source>
        <dbReference type="EMBL" id="MYN10681.1"/>
    </source>
</evidence>
<dbReference type="InterPro" id="IPR003593">
    <property type="entry name" value="AAA+_ATPase"/>
</dbReference>
<dbReference type="SUPFAM" id="SSF52540">
    <property type="entry name" value="P-loop containing nucleoside triphosphate hydrolases"/>
    <property type="match status" value="1"/>
</dbReference>
<gene>
    <name evidence="2" type="ORF">GTP77_25505</name>
</gene>
<dbReference type="InterPro" id="IPR017466">
    <property type="entry name" value="XrtA-assoc_ATPase-like"/>
</dbReference>
<evidence type="ECO:0000313" key="3">
    <source>
        <dbReference type="Proteomes" id="UP000450676"/>
    </source>
</evidence>
<dbReference type="PANTHER" id="PTHR35894:SF1">
    <property type="entry name" value="PHOSPHORIBULOKINASE _ URIDINE KINASE FAMILY"/>
    <property type="match status" value="1"/>
</dbReference>
<dbReference type="RefSeq" id="WP_161074967.1">
    <property type="nucleotide sequence ID" value="NZ_CP086370.1"/>
</dbReference>
<reference evidence="2 3" key="1">
    <citation type="submission" date="2019-12" db="EMBL/GenBank/DDBJ databases">
        <title>Novel species isolated from a subtropical stream in China.</title>
        <authorList>
            <person name="Lu H."/>
        </authorList>
    </citation>
    <scope>NUCLEOTIDE SEQUENCE [LARGE SCALE GENOMIC DNA]</scope>
    <source>
        <strain evidence="2 3">FT127W</strain>
    </source>
</reference>
<comment type="caution">
    <text evidence="2">The sequence shown here is derived from an EMBL/GenBank/DDBJ whole genome shotgun (WGS) entry which is preliminary data.</text>
</comment>
<accession>A0A7X4HGA9</accession>
<dbReference type="PANTHER" id="PTHR35894">
    <property type="entry name" value="GENERAL SECRETION PATHWAY PROTEIN A-RELATED"/>
    <property type="match status" value="1"/>
</dbReference>
<dbReference type="AlphaFoldDB" id="A0A7X4HGA9"/>
<dbReference type="EMBL" id="WWCU01000043">
    <property type="protein sequence ID" value="MYN10681.1"/>
    <property type="molecule type" value="Genomic_DNA"/>
</dbReference>
<dbReference type="GO" id="GO:0016887">
    <property type="term" value="F:ATP hydrolysis activity"/>
    <property type="evidence" value="ECO:0007669"/>
    <property type="project" value="InterPro"/>
</dbReference>
<proteinExistence type="predicted"/>
<dbReference type="SMART" id="SM00382">
    <property type="entry name" value="AAA"/>
    <property type="match status" value="1"/>
</dbReference>
<dbReference type="InterPro" id="IPR049945">
    <property type="entry name" value="AAA_22"/>
</dbReference>
<dbReference type="Proteomes" id="UP000450676">
    <property type="component" value="Unassembled WGS sequence"/>
</dbReference>
<dbReference type="InterPro" id="IPR027417">
    <property type="entry name" value="P-loop_NTPase"/>
</dbReference>
<organism evidence="2 3">
    <name type="scientific">Pseudoduganella aquatica</name>
    <dbReference type="NCBI Taxonomy" id="2660641"/>
    <lineage>
        <taxon>Bacteria</taxon>
        <taxon>Pseudomonadati</taxon>
        <taxon>Pseudomonadota</taxon>
        <taxon>Betaproteobacteria</taxon>
        <taxon>Burkholderiales</taxon>
        <taxon>Oxalobacteraceae</taxon>
        <taxon>Telluria group</taxon>
        <taxon>Pseudoduganella</taxon>
    </lineage>
</organism>
<feature type="domain" description="AAA+ ATPase" evidence="1">
    <location>
        <begin position="42"/>
        <end position="205"/>
    </location>
</feature>
<protein>
    <submittedName>
        <fullName evidence="2">AAA family ATPase</fullName>
    </submittedName>
</protein>
<dbReference type="Gene3D" id="3.40.50.300">
    <property type="entry name" value="P-loop containing nucleotide triphosphate hydrolases"/>
    <property type="match status" value="1"/>
</dbReference>
<dbReference type="InterPro" id="IPR052026">
    <property type="entry name" value="ExeA_AAA_ATPase_DNA-bind"/>
</dbReference>
<sequence>MYESYYGLSAKPFRLRPDPHFFFGSKGHKRAMAYLEYGLSQGEGFIVITGEVGAGKTTLVRNMLNTLSSQQIVAAHIVNTALNSEDTLRMVLSAFGLPSEDASKSTLLTRLEAFLRACDQQGRRALLVVDEAQNLTPRTVEELRMLSNFQTDDKSLLQTFLLGQPEFRATLHSQDMQQLRQRVIATYHLGPMDAQETQAYIEHRLHTVGWNNDPAFTPEAHAGIYAYSGGIPRMTNALCDRLLLMGFLEELHEFTGEHVEEVVKDIATEFQEPAGPAKVVVDEADMAAVNAAYPDGMDERMMRLEKSVVSVLNILKKIVAAPAPATANNNAKQDNIE</sequence>
<keyword evidence="3" id="KW-1185">Reference proteome</keyword>